<feature type="region of interest" description="Disordered" evidence="1">
    <location>
        <begin position="212"/>
        <end position="282"/>
    </location>
</feature>
<feature type="compositionally biased region" description="Basic and acidic residues" evidence="1">
    <location>
        <begin position="18"/>
        <end position="35"/>
    </location>
</feature>
<name>A0A6A6SFC7_9PLEO</name>
<feature type="compositionally biased region" description="Low complexity" evidence="1">
    <location>
        <begin position="38"/>
        <end position="48"/>
    </location>
</feature>
<dbReference type="EMBL" id="MU006778">
    <property type="protein sequence ID" value="KAF2644944.1"/>
    <property type="molecule type" value="Genomic_DNA"/>
</dbReference>
<feature type="compositionally biased region" description="Acidic residues" evidence="1">
    <location>
        <begin position="248"/>
        <end position="273"/>
    </location>
</feature>
<keyword evidence="3" id="KW-1185">Reference proteome</keyword>
<protein>
    <submittedName>
        <fullName evidence="2">Uncharacterized protein</fullName>
    </submittedName>
</protein>
<dbReference type="OrthoDB" id="3801434at2759"/>
<evidence type="ECO:0000313" key="2">
    <source>
        <dbReference type="EMBL" id="KAF2644944.1"/>
    </source>
</evidence>
<evidence type="ECO:0000313" key="3">
    <source>
        <dbReference type="Proteomes" id="UP000799753"/>
    </source>
</evidence>
<gene>
    <name evidence="2" type="ORF">P280DRAFT_514405</name>
</gene>
<dbReference type="Proteomes" id="UP000799753">
    <property type="component" value="Unassembled WGS sequence"/>
</dbReference>
<accession>A0A6A6SFC7</accession>
<evidence type="ECO:0000256" key="1">
    <source>
        <dbReference type="SAM" id="MobiDB-lite"/>
    </source>
</evidence>
<sequence>MSKNQMPHDQCQESPSPPHEHTHEHTAKNDPKTEADGSNSPSSSIDSSEYIRVDSEELTENNTIQPTPSYHFPHTWSKAKQDASTALTSLTTATITFGQAVATSGIAEASWSISGALAATANRGALVAADYAVRKAGADKDALPGVVRNWLRAKERRDEAGRRWEGGRRRVPERWEGDSGEVGSAPFLNASRMSLAELPGFDDWEIGRGEVEGVGRPVGKEEGSPYGGGGDMFEEVEVRGGQEVVGGDGDEDEKEGEGEVKEEEEKEEGEEEMVLAGLVGKE</sequence>
<organism evidence="2 3">
    <name type="scientific">Massarina eburnea CBS 473.64</name>
    <dbReference type="NCBI Taxonomy" id="1395130"/>
    <lineage>
        <taxon>Eukaryota</taxon>
        <taxon>Fungi</taxon>
        <taxon>Dikarya</taxon>
        <taxon>Ascomycota</taxon>
        <taxon>Pezizomycotina</taxon>
        <taxon>Dothideomycetes</taxon>
        <taxon>Pleosporomycetidae</taxon>
        <taxon>Pleosporales</taxon>
        <taxon>Massarineae</taxon>
        <taxon>Massarinaceae</taxon>
        <taxon>Massarina</taxon>
    </lineage>
</organism>
<reference evidence="2" key="1">
    <citation type="journal article" date="2020" name="Stud. Mycol.">
        <title>101 Dothideomycetes genomes: a test case for predicting lifestyles and emergence of pathogens.</title>
        <authorList>
            <person name="Haridas S."/>
            <person name="Albert R."/>
            <person name="Binder M."/>
            <person name="Bloem J."/>
            <person name="Labutti K."/>
            <person name="Salamov A."/>
            <person name="Andreopoulos B."/>
            <person name="Baker S."/>
            <person name="Barry K."/>
            <person name="Bills G."/>
            <person name="Bluhm B."/>
            <person name="Cannon C."/>
            <person name="Castanera R."/>
            <person name="Culley D."/>
            <person name="Daum C."/>
            <person name="Ezra D."/>
            <person name="Gonzalez J."/>
            <person name="Henrissat B."/>
            <person name="Kuo A."/>
            <person name="Liang C."/>
            <person name="Lipzen A."/>
            <person name="Lutzoni F."/>
            <person name="Magnuson J."/>
            <person name="Mondo S."/>
            <person name="Nolan M."/>
            <person name="Ohm R."/>
            <person name="Pangilinan J."/>
            <person name="Park H.-J."/>
            <person name="Ramirez L."/>
            <person name="Alfaro M."/>
            <person name="Sun H."/>
            <person name="Tritt A."/>
            <person name="Yoshinaga Y."/>
            <person name="Zwiers L.-H."/>
            <person name="Turgeon B."/>
            <person name="Goodwin S."/>
            <person name="Spatafora J."/>
            <person name="Crous P."/>
            <person name="Grigoriev I."/>
        </authorList>
    </citation>
    <scope>NUCLEOTIDE SEQUENCE</scope>
    <source>
        <strain evidence="2">CBS 473.64</strain>
    </source>
</reference>
<dbReference type="AlphaFoldDB" id="A0A6A6SFC7"/>
<feature type="region of interest" description="Disordered" evidence="1">
    <location>
        <begin position="1"/>
        <end position="68"/>
    </location>
</feature>
<proteinExistence type="predicted"/>
<feature type="compositionally biased region" description="Basic and acidic residues" evidence="1">
    <location>
        <begin position="212"/>
        <end position="223"/>
    </location>
</feature>